<sequence length="323" mass="35167">MLGLFSFFVALAAAYPARGPCSGNCWTHDPSMIQRESDGTYFRFSTGTGVNTMTSSSLKGPWTNVGAALPGGSKITLSGVNSTDIWAPDVHYSDGTYYMYYVLSELGTQNSEIGVATSTTMEPGSWTDHGIIGLPANTDYNRIDPNWINIGGTQYLQFGSYWQDLYQVKLESALEVGSNTPYQIAYNASLNHRIEASFLFEYNDYYYLFFSSGIAGSYTATYPAQGGEYSIRVCRSSTGTGDFVDKDGTACVNSGGTMVLASHNQVYGPGGQGIIQDSDLGPVLFYHFYLYSEKEAGGDGNAGYRYGWNEIGWETGWPVVKAT</sequence>
<proteinExistence type="inferred from homology"/>
<dbReference type="EC" id="3.2.1.99" evidence="5 15"/>
<dbReference type="SUPFAM" id="SSF75005">
    <property type="entry name" value="Arabinanase/levansucrase/invertase"/>
    <property type="match status" value="1"/>
</dbReference>
<protein>
    <recommendedName>
        <fullName evidence="5 15">Arabinan endo-1,5-alpha-L-arabinosidase</fullName>
        <ecNumber evidence="5 15">3.2.1.99</ecNumber>
    </recommendedName>
</protein>
<evidence type="ECO:0000313" key="19">
    <source>
        <dbReference type="Proteomes" id="UP001215712"/>
    </source>
</evidence>
<evidence type="ECO:0000256" key="1">
    <source>
        <dbReference type="ARBA" id="ARBA00000375"/>
    </source>
</evidence>
<comment type="subcellular location">
    <subcellularLocation>
        <location evidence="2">Secreted</location>
    </subcellularLocation>
</comment>
<dbReference type="GO" id="GO:0046558">
    <property type="term" value="F:arabinan endo-1,5-alpha-L-arabinosidase activity"/>
    <property type="evidence" value="ECO:0007669"/>
    <property type="project" value="UniProtKB-EC"/>
</dbReference>
<keyword evidence="10" id="KW-0325">Glycoprotein</keyword>
<feature type="active site" description="Proton acceptor" evidence="16">
    <location>
        <position position="29"/>
    </location>
</feature>
<reference evidence="18" key="1">
    <citation type="journal article" date="2023" name="IMA Fungus">
        <title>Comparative genomic study of the Penicillium genus elucidates a diverse pangenome and 15 lateral gene transfer events.</title>
        <authorList>
            <person name="Petersen C."/>
            <person name="Sorensen T."/>
            <person name="Nielsen M.R."/>
            <person name="Sondergaard T.E."/>
            <person name="Sorensen J.L."/>
            <person name="Fitzpatrick D.A."/>
            <person name="Frisvad J.C."/>
            <person name="Nielsen K.L."/>
        </authorList>
    </citation>
    <scope>NUCLEOTIDE SEQUENCE</scope>
    <source>
        <strain evidence="18">IBT 17514</strain>
    </source>
</reference>
<evidence type="ECO:0000256" key="2">
    <source>
        <dbReference type="ARBA" id="ARBA00004613"/>
    </source>
</evidence>
<keyword evidence="12 15" id="KW-0326">Glycosidase</keyword>
<dbReference type="PIRSF" id="PIRSF026534">
    <property type="entry name" value="Endo_alpha-L-arabinosidase"/>
    <property type="match status" value="1"/>
</dbReference>
<dbReference type="InterPro" id="IPR023296">
    <property type="entry name" value="Glyco_hydro_beta-prop_sf"/>
</dbReference>
<feature type="site" description="Important for catalytic activity, responsible for pKa modulation of the active site Glu and correct orientation of both the proton donor and substrate" evidence="17">
    <location>
        <position position="144"/>
    </location>
</feature>
<dbReference type="InterPro" id="IPR050727">
    <property type="entry name" value="GH43_arabinanases"/>
</dbReference>
<keyword evidence="11" id="KW-0119">Carbohydrate metabolism</keyword>
<dbReference type="GO" id="GO:0045493">
    <property type="term" value="P:xylan catabolic process"/>
    <property type="evidence" value="ECO:0007669"/>
    <property type="project" value="UniProtKB-KW"/>
</dbReference>
<comment type="similarity">
    <text evidence="4 15">Belongs to the glycosyl hydrolase 43 family.</text>
</comment>
<dbReference type="InterPro" id="IPR006710">
    <property type="entry name" value="Glyco_hydro_43"/>
</dbReference>
<evidence type="ECO:0000256" key="14">
    <source>
        <dbReference type="ARBA" id="ARBA00025221"/>
    </source>
</evidence>
<comment type="function">
    <text evidence="14">Endo-1,5-alpha-L-arabinanase involved in degradation of pectin. Its preferred substrate is linear 1,5-alpha-L-arabinan.</text>
</comment>
<comment type="catalytic activity">
    <reaction evidence="1 15">
        <text>Endohydrolysis of (1-&gt;5)-alpha-arabinofuranosidic linkages in (1-&gt;5)-arabinans.</text>
        <dbReference type="EC" id="3.2.1.99"/>
    </reaction>
</comment>
<keyword evidence="6" id="KW-0964">Secreted</keyword>
<evidence type="ECO:0000256" key="16">
    <source>
        <dbReference type="PIRSR" id="PIRSR606710-1"/>
    </source>
</evidence>
<dbReference type="Proteomes" id="UP001215712">
    <property type="component" value="Unassembled WGS sequence"/>
</dbReference>
<dbReference type="PANTHER" id="PTHR43301:SF7">
    <property type="entry name" value="ARABINAN ENDO-1,5-ALPHA-L-ARABINOSIDASE C"/>
    <property type="match status" value="1"/>
</dbReference>
<gene>
    <name evidence="18" type="ORF">N7493_005038</name>
</gene>
<comment type="caution">
    <text evidence="18">The sequence shown here is derived from an EMBL/GenBank/DDBJ whole genome shotgun (WGS) entry which is preliminary data.</text>
</comment>
<evidence type="ECO:0000256" key="12">
    <source>
        <dbReference type="ARBA" id="ARBA00023295"/>
    </source>
</evidence>
<evidence type="ECO:0000256" key="17">
    <source>
        <dbReference type="PIRSR" id="PIRSR606710-2"/>
    </source>
</evidence>
<dbReference type="Gene3D" id="2.115.10.20">
    <property type="entry name" value="Glycosyl hydrolase domain, family 43"/>
    <property type="match status" value="1"/>
</dbReference>
<evidence type="ECO:0000256" key="9">
    <source>
        <dbReference type="ARBA" id="ARBA00022801"/>
    </source>
</evidence>
<evidence type="ECO:0000256" key="10">
    <source>
        <dbReference type="ARBA" id="ARBA00023180"/>
    </source>
</evidence>
<evidence type="ECO:0000256" key="15">
    <source>
        <dbReference type="PIRNR" id="PIRNR026534"/>
    </source>
</evidence>
<comment type="pathway">
    <text evidence="3 15">Glycan metabolism; L-arabinan degradation.</text>
</comment>
<keyword evidence="19" id="KW-1185">Reference proteome</keyword>
<evidence type="ECO:0000256" key="7">
    <source>
        <dbReference type="ARBA" id="ARBA00022651"/>
    </source>
</evidence>
<dbReference type="PANTHER" id="PTHR43301">
    <property type="entry name" value="ARABINAN ENDO-1,5-ALPHA-L-ARABINOSIDASE"/>
    <property type="match status" value="1"/>
</dbReference>
<name>A0AAD6HLX8_9EURO</name>
<dbReference type="Pfam" id="PF04616">
    <property type="entry name" value="Glyco_hydro_43"/>
    <property type="match status" value="1"/>
</dbReference>
<evidence type="ECO:0000256" key="4">
    <source>
        <dbReference type="ARBA" id="ARBA00009865"/>
    </source>
</evidence>
<evidence type="ECO:0000256" key="5">
    <source>
        <dbReference type="ARBA" id="ARBA00012586"/>
    </source>
</evidence>
<organism evidence="18 19">
    <name type="scientific">Penicillium malachiteum</name>
    <dbReference type="NCBI Taxonomy" id="1324776"/>
    <lineage>
        <taxon>Eukaryota</taxon>
        <taxon>Fungi</taxon>
        <taxon>Dikarya</taxon>
        <taxon>Ascomycota</taxon>
        <taxon>Pezizomycotina</taxon>
        <taxon>Eurotiomycetes</taxon>
        <taxon>Eurotiomycetidae</taxon>
        <taxon>Eurotiales</taxon>
        <taxon>Aspergillaceae</taxon>
        <taxon>Penicillium</taxon>
    </lineage>
</organism>
<keyword evidence="8" id="KW-0732">Signal</keyword>
<accession>A0AAD6HLX8</accession>
<dbReference type="AlphaFoldDB" id="A0AAD6HLX8"/>
<evidence type="ECO:0000256" key="11">
    <source>
        <dbReference type="ARBA" id="ARBA00023277"/>
    </source>
</evidence>
<feature type="active site" description="Proton donor" evidence="16">
    <location>
        <position position="195"/>
    </location>
</feature>
<evidence type="ECO:0000256" key="3">
    <source>
        <dbReference type="ARBA" id="ARBA00004834"/>
    </source>
</evidence>
<reference evidence="18" key="2">
    <citation type="submission" date="2023-01" db="EMBL/GenBank/DDBJ databases">
        <authorList>
            <person name="Petersen C."/>
        </authorList>
    </citation>
    <scope>NUCLEOTIDE SEQUENCE</scope>
    <source>
        <strain evidence="18">IBT 17514</strain>
    </source>
</reference>
<evidence type="ECO:0000256" key="13">
    <source>
        <dbReference type="ARBA" id="ARBA00023326"/>
    </source>
</evidence>
<dbReference type="EMBL" id="JAQJAN010000006">
    <property type="protein sequence ID" value="KAJ5727218.1"/>
    <property type="molecule type" value="Genomic_DNA"/>
</dbReference>
<evidence type="ECO:0000256" key="6">
    <source>
        <dbReference type="ARBA" id="ARBA00022525"/>
    </source>
</evidence>
<keyword evidence="7" id="KW-0858">Xylan degradation</keyword>
<dbReference type="InterPro" id="IPR016840">
    <property type="entry name" value="Glyco_hydro_43_endo_a_Ara-ase"/>
</dbReference>
<keyword evidence="13" id="KW-0624">Polysaccharide degradation</keyword>
<evidence type="ECO:0000313" key="18">
    <source>
        <dbReference type="EMBL" id="KAJ5727218.1"/>
    </source>
</evidence>
<dbReference type="CDD" id="cd18831">
    <property type="entry name" value="GH43_AnAbnA-like"/>
    <property type="match status" value="1"/>
</dbReference>
<dbReference type="GO" id="GO:0005576">
    <property type="term" value="C:extracellular region"/>
    <property type="evidence" value="ECO:0007669"/>
    <property type="project" value="UniProtKB-SubCell"/>
</dbReference>
<keyword evidence="9 15" id="KW-0378">Hydrolase</keyword>
<evidence type="ECO:0000256" key="8">
    <source>
        <dbReference type="ARBA" id="ARBA00022729"/>
    </source>
</evidence>